<evidence type="ECO:0000256" key="4">
    <source>
        <dbReference type="ARBA" id="ARBA00049194"/>
    </source>
</evidence>
<evidence type="ECO:0000256" key="5">
    <source>
        <dbReference type="PROSITE-ProRule" id="PRU10007"/>
    </source>
</evidence>
<evidence type="ECO:0000313" key="9">
    <source>
        <dbReference type="Proteomes" id="UP001059745"/>
    </source>
</evidence>
<dbReference type="Gene3D" id="3.40.605.10">
    <property type="entry name" value="Aldehyde Dehydrogenase, Chain A, domain 1"/>
    <property type="match status" value="1"/>
</dbReference>
<feature type="domain" description="Aldehyde dehydrogenase" evidence="7">
    <location>
        <begin position="37"/>
        <end position="489"/>
    </location>
</feature>
<dbReference type="PROSITE" id="PS00687">
    <property type="entry name" value="ALDEHYDE_DEHYDR_GLU"/>
    <property type="match status" value="1"/>
</dbReference>
<gene>
    <name evidence="8" type="ORF">NYZ96_34950</name>
</gene>
<dbReference type="InterPro" id="IPR016162">
    <property type="entry name" value="Ald_DH_N"/>
</dbReference>
<proteinExistence type="inferred from homology"/>
<keyword evidence="2 6" id="KW-0560">Oxidoreductase</keyword>
<dbReference type="InterPro" id="IPR029510">
    <property type="entry name" value="Ald_DH_CS_GLU"/>
</dbReference>
<dbReference type="SUPFAM" id="SSF53720">
    <property type="entry name" value="ALDH-like"/>
    <property type="match status" value="1"/>
</dbReference>
<accession>A0AB38U0X6</accession>
<sequence>MSLVPTRRADDGRAVHPAATIAGTDHYREAGEPGARTPLHHAATGAPAGWQDSATAELVDEAVAAARAALPAWRATASAERGRLLHAIADRIEADREALAALQREISGKPPVEADIDVGDAAATFRYYAELCEQATLFSPESIAIPGAGIAAERDYQPVGVAALIVPWNFPMVTTAWKLAPALAAGCTVVLKPSELSSPVEHRLVAHVHAAGVPAGVVNVVNGGAEVGALLSSHPRIDKISFTGSTAAGRHVMRAAAERMTRLTLELGGKSALVVREDADLELAVSLAVGGAFTNAGQMCSATARILVHHTLHGAFMAAFESAVRELVVGPPQLSEVAMGPLISAAHRARVNAALEAGLAAGAAIAFEGRLDPACGDGFFRAPVVIDEPALDNPLWTDEVFGPVACVKSFRDDEQAIALANDTAYGLVATVVTRDADAARRYTQALRAGLVWINTPQLIFPQVCWGGLGLSGIGRELGLAGLRSYQELRHRISA</sequence>
<name>A0AB38U0X6_BURGA</name>
<dbReference type="FunFam" id="3.40.605.10:FF:000007">
    <property type="entry name" value="NAD/NADP-dependent betaine aldehyde dehydrogenase"/>
    <property type="match status" value="1"/>
</dbReference>
<dbReference type="InterPro" id="IPR016161">
    <property type="entry name" value="Ald_DH/histidinol_DH"/>
</dbReference>
<dbReference type="GO" id="GO:0004029">
    <property type="term" value="F:aldehyde dehydrogenase (NAD+) activity"/>
    <property type="evidence" value="ECO:0007669"/>
    <property type="project" value="UniProtKB-EC"/>
</dbReference>
<evidence type="ECO:0000259" key="7">
    <source>
        <dbReference type="Pfam" id="PF00171"/>
    </source>
</evidence>
<evidence type="ECO:0000256" key="2">
    <source>
        <dbReference type="ARBA" id="ARBA00023002"/>
    </source>
</evidence>
<dbReference type="Gene3D" id="3.40.309.10">
    <property type="entry name" value="Aldehyde Dehydrogenase, Chain A, domain 2"/>
    <property type="match status" value="1"/>
</dbReference>
<dbReference type="Pfam" id="PF00171">
    <property type="entry name" value="Aldedh"/>
    <property type="match status" value="1"/>
</dbReference>
<comment type="similarity">
    <text evidence="1 6">Belongs to the aldehyde dehydrogenase family.</text>
</comment>
<dbReference type="RefSeq" id="WP_105852817.1">
    <property type="nucleotide sequence ID" value="NZ_CADEVP010000004.1"/>
</dbReference>
<dbReference type="PANTHER" id="PTHR42804:SF1">
    <property type="entry name" value="ALDEHYDE DEHYDROGENASE-RELATED"/>
    <property type="match status" value="1"/>
</dbReference>
<evidence type="ECO:0000256" key="6">
    <source>
        <dbReference type="RuleBase" id="RU003345"/>
    </source>
</evidence>
<feature type="active site" evidence="5">
    <location>
        <position position="266"/>
    </location>
</feature>
<evidence type="ECO:0000256" key="3">
    <source>
        <dbReference type="ARBA" id="ARBA00024226"/>
    </source>
</evidence>
<dbReference type="EC" id="1.2.1.3" evidence="3"/>
<comment type="catalytic activity">
    <reaction evidence="4">
        <text>an aldehyde + NAD(+) + H2O = a carboxylate + NADH + 2 H(+)</text>
        <dbReference type="Rhea" id="RHEA:16185"/>
        <dbReference type="ChEBI" id="CHEBI:15377"/>
        <dbReference type="ChEBI" id="CHEBI:15378"/>
        <dbReference type="ChEBI" id="CHEBI:17478"/>
        <dbReference type="ChEBI" id="CHEBI:29067"/>
        <dbReference type="ChEBI" id="CHEBI:57540"/>
        <dbReference type="ChEBI" id="CHEBI:57945"/>
        <dbReference type="EC" id="1.2.1.3"/>
    </reaction>
</comment>
<dbReference type="PANTHER" id="PTHR42804">
    <property type="entry name" value="ALDEHYDE DEHYDROGENASE"/>
    <property type="match status" value="1"/>
</dbReference>
<dbReference type="InterPro" id="IPR016160">
    <property type="entry name" value="Ald_DH_CS_CYS"/>
</dbReference>
<dbReference type="EMBL" id="CP104215">
    <property type="protein sequence ID" value="UWX73585.1"/>
    <property type="molecule type" value="Genomic_DNA"/>
</dbReference>
<evidence type="ECO:0000313" key="8">
    <source>
        <dbReference type="EMBL" id="UWX73585.1"/>
    </source>
</evidence>
<dbReference type="InterPro" id="IPR016163">
    <property type="entry name" value="Ald_DH_C"/>
</dbReference>
<protein>
    <recommendedName>
        <fullName evidence="3">aldehyde dehydrogenase (NAD(+))</fullName>
        <ecNumber evidence="3">1.2.1.3</ecNumber>
    </recommendedName>
</protein>
<reference evidence="8" key="1">
    <citation type="submission" date="2022-09" db="EMBL/GenBank/DDBJ databases">
        <title>Genomic of Burkholderia gladioli.</title>
        <authorList>
            <person name="Wu H."/>
        </authorList>
    </citation>
    <scope>NUCLEOTIDE SEQUENCE</scope>
    <source>
        <strain evidence="8">ZN-S4</strain>
    </source>
</reference>
<dbReference type="Proteomes" id="UP001059745">
    <property type="component" value="Chromosome 2"/>
</dbReference>
<dbReference type="AlphaFoldDB" id="A0AB38U0X6"/>
<dbReference type="PROSITE" id="PS00070">
    <property type="entry name" value="ALDEHYDE_DEHYDR_CYS"/>
    <property type="match status" value="1"/>
</dbReference>
<evidence type="ECO:0000256" key="1">
    <source>
        <dbReference type="ARBA" id="ARBA00009986"/>
    </source>
</evidence>
<organism evidence="8 9">
    <name type="scientific">Burkholderia gladioli</name>
    <name type="common">Pseudomonas marginata</name>
    <name type="synonym">Phytomonas marginata</name>
    <dbReference type="NCBI Taxonomy" id="28095"/>
    <lineage>
        <taxon>Bacteria</taxon>
        <taxon>Pseudomonadati</taxon>
        <taxon>Pseudomonadota</taxon>
        <taxon>Betaproteobacteria</taxon>
        <taxon>Burkholderiales</taxon>
        <taxon>Burkholderiaceae</taxon>
        <taxon>Burkholderia</taxon>
    </lineage>
</organism>
<dbReference type="InterPro" id="IPR015590">
    <property type="entry name" value="Aldehyde_DH_dom"/>
</dbReference>